<evidence type="ECO:0000256" key="1">
    <source>
        <dbReference type="ARBA" id="ARBA00023002"/>
    </source>
</evidence>
<proteinExistence type="predicted"/>
<dbReference type="AlphaFoldDB" id="A0A315ZIM7"/>
<dbReference type="RefSeq" id="WP_109616514.1">
    <property type="nucleotide sequence ID" value="NZ_QGDO01000001.1"/>
</dbReference>
<evidence type="ECO:0000259" key="2">
    <source>
        <dbReference type="Pfam" id="PF01370"/>
    </source>
</evidence>
<feature type="domain" description="NAD-dependent epimerase/dehydratase" evidence="2">
    <location>
        <begin position="10"/>
        <end position="247"/>
    </location>
</feature>
<dbReference type="Proteomes" id="UP000245535">
    <property type="component" value="Unassembled WGS sequence"/>
</dbReference>
<dbReference type="InterPro" id="IPR001509">
    <property type="entry name" value="Epimerase_deHydtase"/>
</dbReference>
<organism evidence="3 4">
    <name type="scientific">Sediminitomix flava</name>
    <dbReference type="NCBI Taxonomy" id="379075"/>
    <lineage>
        <taxon>Bacteria</taxon>
        <taxon>Pseudomonadati</taxon>
        <taxon>Bacteroidota</taxon>
        <taxon>Cytophagia</taxon>
        <taxon>Cytophagales</taxon>
        <taxon>Flammeovirgaceae</taxon>
        <taxon>Sediminitomix</taxon>
    </lineage>
</organism>
<reference evidence="3 4" key="1">
    <citation type="submission" date="2018-03" db="EMBL/GenBank/DDBJ databases">
        <title>Genomic Encyclopedia of Archaeal and Bacterial Type Strains, Phase II (KMG-II): from individual species to whole genera.</title>
        <authorList>
            <person name="Goeker M."/>
        </authorList>
    </citation>
    <scope>NUCLEOTIDE SEQUENCE [LARGE SCALE GENOMIC DNA]</scope>
    <source>
        <strain evidence="3 4">DSM 28229</strain>
    </source>
</reference>
<dbReference type="FunFam" id="3.40.50.720:FF:000336">
    <property type="entry name" value="Aldehyde reductase"/>
    <property type="match status" value="1"/>
</dbReference>
<dbReference type="PANTHER" id="PTHR10366:SF812">
    <property type="entry name" value="VPS9 DOMAIN-CONTAINING PROTEIN"/>
    <property type="match status" value="1"/>
</dbReference>
<dbReference type="OrthoDB" id="9778052at2"/>
<evidence type="ECO:0000313" key="3">
    <source>
        <dbReference type="EMBL" id="PWJ45059.1"/>
    </source>
</evidence>
<accession>A0A315ZIM7</accession>
<dbReference type="GO" id="GO:0016616">
    <property type="term" value="F:oxidoreductase activity, acting on the CH-OH group of donors, NAD or NADP as acceptor"/>
    <property type="evidence" value="ECO:0007669"/>
    <property type="project" value="TreeGrafter"/>
</dbReference>
<dbReference type="InterPro" id="IPR036291">
    <property type="entry name" value="NAD(P)-bd_dom_sf"/>
</dbReference>
<dbReference type="Gene3D" id="3.40.50.720">
    <property type="entry name" value="NAD(P)-binding Rossmann-like Domain"/>
    <property type="match status" value="1"/>
</dbReference>
<gene>
    <name evidence="3" type="ORF">BC781_1011462</name>
</gene>
<keyword evidence="1" id="KW-0560">Oxidoreductase</keyword>
<dbReference type="SUPFAM" id="SSF51735">
    <property type="entry name" value="NAD(P)-binding Rossmann-fold domains"/>
    <property type="match status" value="1"/>
</dbReference>
<comment type="caution">
    <text evidence="3">The sequence shown here is derived from an EMBL/GenBank/DDBJ whole genome shotgun (WGS) entry which is preliminary data.</text>
</comment>
<protein>
    <submittedName>
        <fullName evidence="3">Nucleoside-diphosphate-sugar epimerase</fullName>
    </submittedName>
</protein>
<keyword evidence="4" id="KW-1185">Reference proteome</keyword>
<dbReference type="InterPro" id="IPR050425">
    <property type="entry name" value="NAD(P)_dehydrat-like"/>
</dbReference>
<dbReference type="Pfam" id="PF01370">
    <property type="entry name" value="Epimerase"/>
    <property type="match status" value="1"/>
</dbReference>
<evidence type="ECO:0000313" key="4">
    <source>
        <dbReference type="Proteomes" id="UP000245535"/>
    </source>
</evidence>
<name>A0A315ZIM7_SEDFL</name>
<dbReference type="EMBL" id="QGDO01000001">
    <property type="protein sequence ID" value="PWJ45059.1"/>
    <property type="molecule type" value="Genomic_DNA"/>
</dbReference>
<sequence length="355" mass="39064">MTQIDKSKPVMVTGANGYVASWLVKRLLDEGITVHAAVRNPNNEEKIGHLKEAAANTTGEIKFFKADLLTEGAYKEAMEGCELVYHTASPFTTEVKDPQKELIEPAEKGTANVLNTAKETPSVKRVVVTSSCAAIYTDAIDSVNAPNGQLTEDIWNTTASLDYQPYSYSKTLAEKKAWEIADSQSQWDLVTINPSLVLGPALNPKNTTSESVNIMKMLGGGDMKMGAPKMGLGLVDVRDVAEAHFKAGFTPSAKGRYITSAHNTNFLEMGTILLPKYGKQFPLPKKPLPKWLLMLVGPLTNKLFTRQFIRNNVNIPWKADNSKIKDELGISFKPMKETLEDSFQVLIDEKILKAS</sequence>
<dbReference type="PANTHER" id="PTHR10366">
    <property type="entry name" value="NAD DEPENDENT EPIMERASE/DEHYDRATASE"/>
    <property type="match status" value="1"/>
</dbReference>